<dbReference type="OMA" id="LWLMRQA"/>
<gene>
    <name evidence="20" type="primary">109533805</name>
    <name evidence="19" type="ORF">D910_12043</name>
    <name evidence="18" type="ORF">YQE_03327</name>
</gene>
<dbReference type="FunFam" id="3.20.20.210:FF:000001">
    <property type="entry name" value="Uroporphyrinogen decarboxylase"/>
    <property type="match status" value="1"/>
</dbReference>
<evidence type="ECO:0000256" key="9">
    <source>
        <dbReference type="ARBA" id="ARBA00022793"/>
    </source>
</evidence>
<dbReference type="PROSITE" id="PS00906">
    <property type="entry name" value="UROD_1"/>
    <property type="match status" value="1"/>
</dbReference>
<dbReference type="STRING" id="77166.N6UF06"/>
<comment type="catalytic activity">
    <reaction evidence="13">
        <text>uroporphyrinogen III + 4 H(+) = coproporphyrinogen III + 4 CO2</text>
        <dbReference type="Rhea" id="RHEA:19865"/>
        <dbReference type="ChEBI" id="CHEBI:15378"/>
        <dbReference type="ChEBI" id="CHEBI:16526"/>
        <dbReference type="ChEBI" id="CHEBI:57308"/>
        <dbReference type="ChEBI" id="CHEBI:57309"/>
        <dbReference type="EC" id="4.1.1.37"/>
    </reaction>
    <physiologicalReaction direction="left-to-right" evidence="13">
        <dbReference type="Rhea" id="RHEA:19866"/>
    </physiologicalReaction>
</comment>
<dbReference type="GO" id="GO:0006782">
    <property type="term" value="P:protoporphyrinogen IX biosynthetic process"/>
    <property type="evidence" value="ECO:0007669"/>
    <property type="project" value="UniProtKB-UniPathway"/>
</dbReference>
<dbReference type="PANTHER" id="PTHR21091">
    <property type="entry name" value="METHYLTETRAHYDROFOLATE:HOMOCYSTEINE METHYLTRANSFERASE RELATED"/>
    <property type="match status" value="1"/>
</dbReference>
<proteinExistence type="inferred from homology"/>
<evidence type="ECO:0000313" key="19">
    <source>
        <dbReference type="EMBL" id="ERL94769.1"/>
    </source>
</evidence>
<evidence type="ECO:0000313" key="18">
    <source>
        <dbReference type="EMBL" id="ENN80335.1"/>
    </source>
</evidence>
<evidence type="ECO:0000313" key="22">
    <source>
        <dbReference type="Proteomes" id="UP000030742"/>
    </source>
</evidence>
<protein>
    <recommendedName>
        <fullName evidence="7 14">Uroporphyrinogen decarboxylase</fullName>
        <ecNumber evidence="6 14">4.1.1.37</ecNumber>
    </recommendedName>
</protein>
<evidence type="ECO:0000259" key="16">
    <source>
        <dbReference type="PROSITE" id="PS00906"/>
    </source>
</evidence>
<dbReference type="GO" id="GO:0004853">
    <property type="term" value="F:uroporphyrinogen decarboxylase activity"/>
    <property type="evidence" value="ECO:0007669"/>
    <property type="project" value="UniProtKB-EC"/>
</dbReference>
<dbReference type="Proteomes" id="UP000030742">
    <property type="component" value="Unassembled WGS sequence"/>
</dbReference>
<comment type="subcellular location">
    <subcellularLocation>
        <location evidence="2">Cytoplasm</location>
        <location evidence="2">Cytosol</location>
    </subcellularLocation>
</comment>
<reference evidence="20" key="2">
    <citation type="submission" date="2024-08" db="UniProtKB">
        <authorList>
            <consortium name="EnsemblMetazoa"/>
        </authorList>
    </citation>
    <scope>IDENTIFICATION</scope>
</reference>
<evidence type="ECO:0000313" key="20">
    <source>
        <dbReference type="EnsemblMetazoa" id="XP_019754800.1"/>
    </source>
</evidence>
<dbReference type="EC" id="4.1.1.37" evidence="6 14"/>
<evidence type="ECO:0000256" key="5">
    <source>
        <dbReference type="ARBA" id="ARBA00011738"/>
    </source>
</evidence>
<dbReference type="InterPro" id="IPR038071">
    <property type="entry name" value="UROD/MetE-like_sf"/>
</dbReference>
<evidence type="ECO:0000256" key="13">
    <source>
        <dbReference type="ARBA" id="ARBA00048411"/>
    </source>
</evidence>
<keyword evidence="11 14" id="KW-0456">Lyase</keyword>
<comment type="function">
    <text evidence="1">Catalyzes the decarboxylation of four acetate groups of uroporphyrinogen-III to yield coproporphyrinogen-III.</text>
</comment>
<evidence type="ECO:0000256" key="15">
    <source>
        <dbReference type="RuleBase" id="RU004169"/>
    </source>
</evidence>
<evidence type="ECO:0000256" key="6">
    <source>
        <dbReference type="ARBA" id="ARBA00012288"/>
    </source>
</evidence>
<dbReference type="InterPro" id="IPR000257">
    <property type="entry name" value="Uroporphyrinogen_deCOase"/>
</dbReference>
<dbReference type="InterPro" id="IPR006361">
    <property type="entry name" value="Uroporphyrinogen_deCO2ase_HemE"/>
</dbReference>
<feature type="domain" description="Uroporphyrinogen decarboxylase (URO-D)" evidence="16">
    <location>
        <begin position="28"/>
        <end position="37"/>
    </location>
</feature>
<dbReference type="OrthoDB" id="339900at2759"/>
<dbReference type="AlphaFoldDB" id="N6UF06"/>
<evidence type="ECO:0000256" key="14">
    <source>
        <dbReference type="RuleBase" id="RU000554"/>
    </source>
</evidence>
<evidence type="ECO:0000256" key="7">
    <source>
        <dbReference type="ARBA" id="ARBA00014308"/>
    </source>
</evidence>
<evidence type="ECO:0000256" key="4">
    <source>
        <dbReference type="ARBA" id="ARBA00009935"/>
    </source>
</evidence>
<dbReference type="NCBIfam" id="TIGR01464">
    <property type="entry name" value="hemE"/>
    <property type="match status" value="1"/>
</dbReference>
<dbReference type="KEGG" id="dpa:109533805"/>
<keyword evidence="21" id="KW-1185">Reference proteome</keyword>
<dbReference type="PROSITE" id="PS00907">
    <property type="entry name" value="UROD_2"/>
    <property type="match status" value="1"/>
</dbReference>
<feature type="non-terminal residue" evidence="18">
    <location>
        <position position="1"/>
    </location>
</feature>
<comment type="pathway">
    <text evidence="3 14">Porphyrin-containing compound metabolism; protoporphyrin-IX biosynthesis; coproporphyrinogen-III from 5-aminolevulinate: step 4/4.</text>
</comment>
<dbReference type="HOGENOM" id="CLU_040933_0_0_1"/>
<evidence type="ECO:0000256" key="12">
    <source>
        <dbReference type="ARBA" id="ARBA00023244"/>
    </source>
</evidence>
<keyword evidence="10" id="KW-0350">Heme biosynthesis</keyword>
<dbReference type="Proteomes" id="UP000019118">
    <property type="component" value="Unassembled WGS sequence"/>
</dbReference>
<dbReference type="UniPathway" id="UPA00251">
    <property type="reaction ID" value="UER00321"/>
</dbReference>
<dbReference type="GO" id="GO:0005829">
    <property type="term" value="C:cytosol"/>
    <property type="evidence" value="ECO:0007669"/>
    <property type="project" value="UniProtKB-SubCell"/>
</dbReference>
<organism evidence="18">
    <name type="scientific">Dendroctonus ponderosae</name>
    <name type="common">Mountain pine beetle</name>
    <dbReference type="NCBI Taxonomy" id="77166"/>
    <lineage>
        <taxon>Eukaryota</taxon>
        <taxon>Metazoa</taxon>
        <taxon>Ecdysozoa</taxon>
        <taxon>Arthropoda</taxon>
        <taxon>Hexapoda</taxon>
        <taxon>Insecta</taxon>
        <taxon>Pterygota</taxon>
        <taxon>Neoptera</taxon>
        <taxon>Endopterygota</taxon>
        <taxon>Coleoptera</taxon>
        <taxon>Polyphaga</taxon>
        <taxon>Cucujiformia</taxon>
        <taxon>Curculionidae</taxon>
        <taxon>Scolytinae</taxon>
        <taxon>Dendroctonus</taxon>
    </lineage>
</organism>
<sequence length="357" mass="40335">MALNRNFPALKNDRILKAALGEKPDKTPIWVMRQAGRYLPEFLQYRKEHSFFEICQNPEHASEVTLMPLRRFELDAAIIFSDILVIPQALGMEVEMRAGVGPVLPEPLTLDKAATLSANGTAQKLEYVGHAINLTRHKLEGKVPLFGFSGAPWTLMGYMIEGGGSKTYSKAKKWLYAFPEESHALINTLTEVIIDYLVMQIEYGAQIVQIFDSNAEYLNKQLYATFCLPYLKRISQDVRTKLKEKNLQEVPMVLFAKGGWYCLEELADLGYEVLGIDWTVEPKFVRNILKNKNITIQGNLDPSALYASKADLENYIKTMLEEFGNGRYIANLGHGIYPDAPIDSVQTFVDTVHNFDG</sequence>
<keyword evidence="12 14" id="KW-0627">Porphyrin biosynthesis</keyword>
<dbReference type="PANTHER" id="PTHR21091:SF169">
    <property type="entry name" value="UROPORPHYRINOGEN DECARBOXYLASE"/>
    <property type="match status" value="1"/>
</dbReference>
<accession>N6UF06</accession>
<dbReference type="HAMAP" id="MF_00218">
    <property type="entry name" value="URO_D"/>
    <property type="match status" value="1"/>
</dbReference>
<evidence type="ECO:0000256" key="10">
    <source>
        <dbReference type="ARBA" id="ARBA00023133"/>
    </source>
</evidence>
<keyword evidence="8" id="KW-0963">Cytoplasm</keyword>
<evidence type="ECO:0000259" key="17">
    <source>
        <dbReference type="PROSITE" id="PS00907"/>
    </source>
</evidence>
<evidence type="ECO:0000256" key="11">
    <source>
        <dbReference type="ARBA" id="ARBA00023239"/>
    </source>
</evidence>
<evidence type="ECO:0000313" key="21">
    <source>
        <dbReference type="Proteomes" id="UP000019118"/>
    </source>
</evidence>
<dbReference type="EMBL" id="KB632399">
    <property type="protein sequence ID" value="ERL94769.1"/>
    <property type="molecule type" value="Genomic_DNA"/>
</dbReference>
<evidence type="ECO:0000256" key="3">
    <source>
        <dbReference type="ARBA" id="ARBA00004804"/>
    </source>
</evidence>
<dbReference type="EnsemblMetazoa" id="XM_019899241.1">
    <property type="protein sequence ID" value="XP_019754800.1"/>
    <property type="gene ID" value="LOC109533805"/>
</dbReference>
<evidence type="ECO:0000256" key="8">
    <source>
        <dbReference type="ARBA" id="ARBA00022490"/>
    </source>
</evidence>
<keyword evidence="9 14" id="KW-0210">Decarboxylase</keyword>
<name>N6UF06_DENPD</name>
<evidence type="ECO:0000256" key="1">
    <source>
        <dbReference type="ARBA" id="ARBA00002448"/>
    </source>
</evidence>
<comment type="subunit">
    <text evidence="5">Homodimer.</text>
</comment>
<dbReference type="Gene3D" id="3.20.20.210">
    <property type="match status" value="1"/>
</dbReference>
<dbReference type="CDD" id="cd00717">
    <property type="entry name" value="URO-D"/>
    <property type="match status" value="1"/>
</dbReference>
<dbReference type="Pfam" id="PF01208">
    <property type="entry name" value="URO-D"/>
    <property type="match status" value="1"/>
</dbReference>
<feature type="domain" description="Uroporphyrinogen decarboxylase (URO-D)" evidence="17">
    <location>
        <begin position="146"/>
        <end position="162"/>
    </location>
</feature>
<comment type="similarity">
    <text evidence="4 15">Belongs to the uroporphyrinogen decarboxylase family.</text>
</comment>
<dbReference type="SUPFAM" id="SSF51726">
    <property type="entry name" value="UROD/MetE-like"/>
    <property type="match status" value="1"/>
</dbReference>
<evidence type="ECO:0000256" key="2">
    <source>
        <dbReference type="ARBA" id="ARBA00004514"/>
    </source>
</evidence>
<dbReference type="EMBL" id="KB740562">
    <property type="protein sequence ID" value="ENN80335.1"/>
    <property type="molecule type" value="Genomic_DNA"/>
</dbReference>
<reference evidence="21 22" key="1">
    <citation type="journal article" date="2013" name="Genome Biol.">
        <title>Draft genome of the mountain pine beetle, Dendroctonus ponderosae Hopkins, a major forest pest.</title>
        <authorList>
            <person name="Keeling C.I."/>
            <person name="Yuen M.M."/>
            <person name="Liao N.Y."/>
            <person name="Docking T.R."/>
            <person name="Chan S.K."/>
            <person name="Taylor G.A."/>
            <person name="Palmquist D.L."/>
            <person name="Jackman S.D."/>
            <person name="Nguyen A."/>
            <person name="Li M."/>
            <person name="Henderson H."/>
            <person name="Janes J.K."/>
            <person name="Zhao Y."/>
            <person name="Pandoh P."/>
            <person name="Moore R."/>
            <person name="Sperling F.A."/>
            <person name="Huber D.P."/>
            <person name="Birol I."/>
            <person name="Jones S.J."/>
            <person name="Bohlmann J."/>
        </authorList>
    </citation>
    <scope>NUCLEOTIDE SEQUENCE</scope>
</reference>